<feature type="region of interest" description="Disordered" evidence="1">
    <location>
        <begin position="563"/>
        <end position="586"/>
    </location>
</feature>
<organism evidence="2 3">
    <name type="scientific">Polarella glacialis</name>
    <name type="common">Dinoflagellate</name>
    <dbReference type="NCBI Taxonomy" id="89957"/>
    <lineage>
        <taxon>Eukaryota</taxon>
        <taxon>Sar</taxon>
        <taxon>Alveolata</taxon>
        <taxon>Dinophyceae</taxon>
        <taxon>Suessiales</taxon>
        <taxon>Suessiaceae</taxon>
        <taxon>Polarella</taxon>
    </lineage>
</organism>
<evidence type="ECO:0000313" key="3">
    <source>
        <dbReference type="Proteomes" id="UP000626109"/>
    </source>
</evidence>
<feature type="region of interest" description="Disordered" evidence="1">
    <location>
        <begin position="388"/>
        <end position="422"/>
    </location>
</feature>
<reference evidence="2" key="1">
    <citation type="submission" date="2021-02" db="EMBL/GenBank/DDBJ databases">
        <authorList>
            <person name="Dougan E. K."/>
            <person name="Rhodes N."/>
            <person name="Thang M."/>
            <person name="Chan C."/>
        </authorList>
    </citation>
    <scope>NUCLEOTIDE SEQUENCE</scope>
</reference>
<dbReference type="EMBL" id="CAJNNW010008465">
    <property type="protein sequence ID" value="CAE8650051.1"/>
    <property type="molecule type" value="Genomic_DNA"/>
</dbReference>
<protein>
    <submittedName>
        <fullName evidence="2">Uncharacterized protein</fullName>
    </submittedName>
</protein>
<evidence type="ECO:0000313" key="2">
    <source>
        <dbReference type="EMBL" id="CAE8650051.1"/>
    </source>
</evidence>
<evidence type="ECO:0000256" key="1">
    <source>
        <dbReference type="SAM" id="MobiDB-lite"/>
    </source>
</evidence>
<dbReference type="AlphaFoldDB" id="A0A813IGU7"/>
<dbReference type="InterPro" id="IPR029063">
    <property type="entry name" value="SAM-dependent_MTases_sf"/>
</dbReference>
<proteinExistence type="predicted"/>
<feature type="compositionally biased region" description="Polar residues" evidence="1">
    <location>
        <begin position="497"/>
        <end position="513"/>
    </location>
</feature>
<accession>A0A813IGU7</accession>
<sequence>MAAAPLACLSTPWLLDQSCVEELCTHDQRDNGRGTHTRRWPAAEAFARWLSQNAQQVLGWSQPRPLQLLELGSGRGWLGLVVARNLPLARLTLTDLPEALPGLHAAVEEATSSGLSCRPVICALDWLTLKKQPEVEEQVPCGWNGQDVAKLLVAEQIKASPEEAIAQIQAQLHPEAPYDTVFGTDLCWDLFTCEALVLALSTFAMAASIAEGTSDAITGHLVGLLLQSGSGVRVLHPVGWRPSPGGFLSEILSQQLPPDRIFAEEPTALASTGDPKSSSASNAPRASPGNIDSDLDDNDDDEDYAAAMFDRIFPDDGPTHFPNPVFFVFEILAARSREESARRLEASVQQVKNETSVAVASAAKKATAAAEATRDSLEMQLNTVLASIRGDAERSEQDWRDESRRRQEAEGTLKELRGQVDGLHSELRRRDLATELPIPQAAHPSALGGAKHQMSYWPSNSKPLITLQPPLAIQPPHAHAELAAAFVANGSMADTMHSMQSGMSRNQSRQQDSPFMMPQGFNSLDHQGHQGEHASTPSSFRPAWQPNLLGSLPVVSGPSLFPSASPSQIAHSENGLTPGNSFQLWS</sequence>
<feature type="region of interest" description="Disordered" evidence="1">
    <location>
        <begin position="496"/>
        <end position="542"/>
    </location>
</feature>
<dbReference type="Proteomes" id="UP000626109">
    <property type="component" value="Unassembled WGS sequence"/>
</dbReference>
<dbReference type="Gene3D" id="3.40.50.150">
    <property type="entry name" value="Vaccinia Virus protein VP39"/>
    <property type="match status" value="1"/>
</dbReference>
<comment type="caution">
    <text evidence="2">The sequence shown here is derived from an EMBL/GenBank/DDBJ whole genome shotgun (WGS) entry which is preliminary data.</text>
</comment>
<dbReference type="PANTHER" id="PTHR14614">
    <property type="entry name" value="HEPATOCELLULAR CARCINOMA-ASSOCIATED ANTIGEN"/>
    <property type="match status" value="1"/>
</dbReference>
<dbReference type="Pfam" id="PF10294">
    <property type="entry name" value="Methyltransf_16"/>
    <property type="match status" value="1"/>
</dbReference>
<feature type="compositionally biased region" description="Basic and acidic residues" evidence="1">
    <location>
        <begin position="390"/>
        <end position="422"/>
    </location>
</feature>
<feature type="region of interest" description="Disordered" evidence="1">
    <location>
        <begin position="269"/>
        <end position="300"/>
    </location>
</feature>
<dbReference type="InterPro" id="IPR019410">
    <property type="entry name" value="Methyltransf_16"/>
</dbReference>
<gene>
    <name evidence="2" type="ORF">PGLA2088_LOCUS7952</name>
</gene>
<feature type="compositionally biased region" description="Low complexity" evidence="1">
    <location>
        <begin position="275"/>
        <end position="288"/>
    </location>
</feature>
<dbReference type="SUPFAM" id="SSF53335">
    <property type="entry name" value="S-adenosyl-L-methionine-dependent methyltransferases"/>
    <property type="match status" value="1"/>
</dbReference>
<name>A0A813IGU7_POLGL</name>